<reference evidence="2" key="3">
    <citation type="journal article" date="2021" name="Int. J. Parasitol.">
        <title>Comparative analysis of gene expression between Babesia bovis blood stages and kinetes allowed by improved genome annotation.</title>
        <authorList>
            <person name="Ueti M.W."/>
            <person name="Johnson W.C."/>
            <person name="Kappmeyer L.S."/>
            <person name="Herndon D.R."/>
            <person name="Mousel M.R."/>
            <person name="Reif K.E."/>
            <person name="Taus N.S."/>
            <person name="Ifeonu O.O."/>
            <person name="Silva J.C."/>
            <person name="Suarez C.E."/>
            <person name="Brayton K.A."/>
        </authorList>
    </citation>
    <scope>NUCLEOTIDE SEQUENCE [LARGE SCALE GENOMIC DNA]</scope>
</reference>
<comment type="caution">
    <text evidence="1">The sequence shown here is derived from an EMBL/GenBank/DDBJ whole genome shotgun (WGS) entry which is preliminary data.</text>
</comment>
<protein>
    <submittedName>
        <fullName evidence="1">Uncharacterized protein</fullName>
    </submittedName>
</protein>
<dbReference type="RefSeq" id="XP_001611515.1">
    <property type="nucleotide sequence ID" value="XM_001611465.1"/>
</dbReference>
<reference evidence="1 2" key="1">
    <citation type="journal article" date="2007" name="PLoS Pathog.">
        <title>Genome sequence of Babesia bovis and comparative analysis of apicomplexan hemoprotozoa.</title>
        <authorList>
            <person name="Brayton K.A."/>
            <person name="Lau A.O.T."/>
            <person name="Herndon D.R."/>
            <person name="Hannick L."/>
            <person name="Kappmeyer L.S."/>
            <person name="Berens S.J."/>
            <person name="Bidwell S.L."/>
            <person name="Brown W.C."/>
            <person name="Crabtree J."/>
            <person name="Fadrosh D."/>
            <person name="Feldblum T."/>
            <person name="Forberger H.A."/>
            <person name="Haas B.J."/>
            <person name="Howell J.M."/>
            <person name="Khouri H."/>
            <person name="Koo H."/>
            <person name="Mann D.J."/>
            <person name="Norimine J."/>
            <person name="Paulsen I.T."/>
            <person name="Radune D."/>
            <person name="Ren Q."/>
            <person name="Smith R.K. Jr."/>
            <person name="Suarez C.E."/>
            <person name="White O."/>
            <person name="Wortman J.R."/>
            <person name="Knowles D.P. Jr."/>
            <person name="McElwain T.F."/>
            <person name="Nene V.M."/>
        </authorList>
    </citation>
    <scope>NUCLEOTIDE SEQUENCE [LARGE SCALE GENOMIC DNA]</scope>
    <source>
        <strain evidence="1">T2Bo</strain>
    </source>
</reference>
<evidence type="ECO:0000313" key="2">
    <source>
        <dbReference type="Proteomes" id="UP000002173"/>
    </source>
</evidence>
<evidence type="ECO:0000313" key="1">
    <source>
        <dbReference type="EMBL" id="EDO07947.1"/>
    </source>
</evidence>
<dbReference type="Proteomes" id="UP000002173">
    <property type="component" value="Unassembled WGS sequence"/>
</dbReference>
<proteinExistence type="predicted"/>
<organism evidence="1 2">
    <name type="scientific">Babesia bovis</name>
    <dbReference type="NCBI Taxonomy" id="5865"/>
    <lineage>
        <taxon>Eukaryota</taxon>
        <taxon>Sar</taxon>
        <taxon>Alveolata</taxon>
        <taxon>Apicomplexa</taxon>
        <taxon>Aconoidasida</taxon>
        <taxon>Piroplasmida</taxon>
        <taxon>Babesiidae</taxon>
        <taxon>Babesia</taxon>
    </lineage>
</organism>
<dbReference type="GeneID" id="5479764"/>
<dbReference type="InParanoid" id="A7AN13"/>
<dbReference type="OMA" id="CANESHI"/>
<dbReference type="VEuPathDB" id="PiroplasmaDB:BBOV_III003840"/>
<sequence length="738" mass="82886">MQQFIAALRASKPAQIPRLGIRLANGLINPRPPTQFWQYYVDKVLEPDVFGRLSPHSKCLLTCVACKLQTLEVKTSKAKSMVERVIRDVVTPRHIEMLNLELINMILVASYTLRVELNSQELQCILDRSHALMERECKFNIELVASLLHSLGALVRVYPQKREQIAKSEIARNFVSALQSLLPRLKTRELSLVIYALDKLKLINPVTAVPLVTRILSIREDVRGRDMATILFSCGAHPTLRPVLPALMDNVSAEMETMTGRMGSNICSAYIKANMWVKPLPEVLIKTLPKMNAQEMCNVVNLMLHKDVDIDPCFKDAYAKQLQALINTVKPSLLDALTITQSISCWDIAPNIDMESLDKVLQNAVNNTNVQFGPKHVYLLHYCHNLKCAKTSRTLAYMVKRDLLDSLTNKELVVLHNALHNIGAEEKVVLNSVLEQRLKAVQCFSEIDLQTIVHWGNPKLCELVAQNYIGTQKRHSARSIRILATLLKMNTNHELTDAAIKQIELLKGTSTINIDNVVACCELLPYLQNEVDIMSIYNHAIQNVCSRIHDTQVDPKLVVTMLSIARKLNITSKELGILANSITNEKLDPPAFLEYLNAVYHLELQVIDERKLLYQAERAINNTANTRIKDSIVLTLAYLAFMGNLQYEVVQPLIAKQLNPGSSYMAIKAAYVSILGRTTGVLPPIFGRQKREHLAQPDTKLHTSIQATIAKVIGKTALNEVTVALDYVTDILVTTDTR</sequence>
<dbReference type="AlphaFoldDB" id="A7AN13"/>
<accession>A7AN13</accession>
<reference evidence="2" key="2">
    <citation type="journal article" date="2020" name="Data Brief">
        <title>Transcriptome dataset of Babesia bovis life stages within vertebrate and invertebrate hosts.</title>
        <authorList>
            <person name="Ueti M.W."/>
            <person name="Johnson W.C."/>
            <person name="Kappmeyer L.S."/>
            <person name="Herndon D.R."/>
            <person name="Mousel M.R."/>
            <person name="Reif K.E."/>
            <person name="Taus N.S."/>
            <person name="Ifeonu O.O."/>
            <person name="Silva J.C."/>
            <person name="Suarez C.E."/>
            <person name="Brayton K.A."/>
        </authorList>
    </citation>
    <scope>NUCLEOTIDE SEQUENCE [LARGE SCALE GENOMIC DNA]</scope>
</reference>
<keyword evidence="2" id="KW-1185">Reference proteome</keyword>
<dbReference type="KEGG" id="bbo:BBOV_III003840"/>
<dbReference type="EMBL" id="AAXT01000001">
    <property type="protein sequence ID" value="EDO07947.1"/>
    <property type="molecule type" value="Genomic_DNA"/>
</dbReference>
<name>A7AN13_BABBO</name>
<gene>
    <name evidence="1" type="ORF">BBOV_III003840</name>
</gene>
<dbReference type="eggNOG" id="ENOG502QXEY">
    <property type="taxonomic scope" value="Eukaryota"/>
</dbReference>